<dbReference type="OMA" id="EVFRLWC"/>
<dbReference type="InterPro" id="IPR016040">
    <property type="entry name" value="NAD(P)-bd_dom"/>
</dbReference>
<evidence type="ECO:0000256" key="7">
    <source>
        <dbReference type="ARBA" id="ARBA00022692"/>
    </source>
</evidence>
<dbReference type="GO" id="GO:0070403">
    <property type="term" value="F:NAD+ binding"/>
    <property type="evidence" value="ECO:0007669"/>
    <property type="project" value="InterPro"/>
</dbReference>
<dbReference type="Gene3D" id="3.90.25.10">
    <property type="entry name" value="UDP-galactose 4-epimerase, domain 1"/>
    <property type="match status" value="1"/>
</dbReference>
<keyword evidence="12" id="KW-0333">Golgi apparatus</keyword>
<dbReference type="FunFam" id="3.40.50.720:FF:000065">
    <property type="entry name" value="UDP-glucuronic acid decarboxylase 1"/>
    <property type="match status" value="1"/>
</dbReference>
<evidence type="ECO:0000256" key="14">
    <source>
        <dbReference type="ARBA" id="ARBA00023180"/>
    </source>
</evidence>
<evidence type="ECO:0000256" key="10">
    <source>
        <dbReference type="ARBA" id="ARBA00022989"/>
    </source>
</evidence>
<comment type="caution">
    <text evidence="19">The sequence shown here is derived from an EMBL/GenBank/DDBJ whole genome shotgun (WGS) entry which is preliminary data.</text>
</comment>
<evidence type="ECO:0000256" key="1">
    <source>
        <dbReference type="ARBA" id="ARBA00001911"/>
    </source>
</evidence>
<keyword evidence="10" id="KW-1133">Transmembrane helix</keyword>
<dbReference type="Pfam" id="PF16363">
    <property type="entry name" value="GDP_Man_Dehyd"/>
    <property type="match status" value="1"/>
</dbReference>
<keyword evidence="20" id="KW-1185">Reference proteome</keyword>
<dbReference type="GO" id="GO:0048040">
    <property type="term" value="F:UDP-glucuronate decarboxylase activity"/>
    <property type="evidence" value="ECO:0007669"/>
    <property type="project" value="UniProtKB-EC"/>
</dbReference>
<evidence type="ECO:0000256" key="17">
    <source>
        <dbReference type="ARBA" id="ARBA00049410"/>
    </source>
</evidence>
<name>A0A1U7LGI2_NEOID</name>
<evidence type="ECO:0000256" key="5">
    <source>
        <dbReference type="ARBA" id="ARBA00012290"/>
    </source>
</evidence>
<comment type="similarity">
    <text evidence="4">Belongs to the NAD(P)-dependent epimerase/dehydratase family. UDP-glucuronic acid decarboxylase subfamily.</text>
</comment>
<evidence type="ECO:0000256" key="9">
    <source>
        <dbReference type="ARBA" id="ARBA00022968"/>
    </source>
</evidence>
<reference evidence="19 20" key="1">
    <citation type="submission" date="2016-04" db="EMBL/GenBank/DDBJ databases">
        <title>Evolutionary innovation and constraint leading to complex multicellularity in the Ascomycota.</title>
        <authorList>
            <person name="Cisse O."/>
            <person name="Nguyen A."/>
            <person name="Hewitt D.A."/>
            <person name="Jedd G."/>
            <person name="Stajich J.E."/>
        </authorList>
    </citation>
    <scope>NUCLEOTIDE SEQUENCE [LARGE SCALE GENOMIC DNA]</scope>
    <source>
        <strain evidence="19 20">DAH-3</strain>
    </source>
</reference>
<dbReference type="STRING" id="1198029.A0A1U7LGI2"/>
<evidence type="ECO:0000256" key="2">
    <source>
        <dbReference type="ARBA" id="ARBA00004447"/>
    </source>
</evidence>
<keyword evidence="13" id="KW-0472">Membrane</keyword>
<evidence type="ECO:0000256" key="4">
    <source>
        <dbReference type="ARBA" id="ARBA00007505"/>
    </source>
</evidence>
<keyword evidence="8" id="KW-0210">Decarboxylase</keyword>
<gene>
    <name evidence="19" type="ORF">NEOLI_002141</name>
</gene>
<evidence type="ECO:0000256" key="15">
    <source>
        <dbReference type="ARBA" id="ARBA00023239"/>
    </source>
</evidence>
<protein>
    <recommendedName>
        <fullName evidence="6">UDP-glucuronic acid decarboxylase 1</fullName>
        <ecNumber evidence="5">4.1.1.35</ecNumber>
    </recommendedName>
    <alternativeName>
        <fullName evidence="16">UDP-glucuronate decarboxylase 1</fullName>
    </alternativeName>
</protein>
<evidence type="ECO:0000313" key="20">
    <source>
        <dbReference type="Proteomes" id="UP000186594"/>
    </source>
</evidence>
<dbReference type="InterPro" id="IPR036291">
    <property type="entry name" value="NAD(P)-bd_dom_sf"/>
</dbReference>
<comment type="subcellular location">
    <subcellularLocation>
        <location evidence="2">Golgi apparatus</location>
        <location evidence="2">Golgi stack membrane</location>
        <topology evidence="2">Single-pass type II membrane protein</topology>
    </subcellularLocation>
</comment>
<feature type="domain" description="NAD(P)-binding" evidence="18">
    <location>
        <begin position="31"/>
        <end position="327"/>
    </location>
</feature>
<comment type="pathway">
    <text evidence="3">Nucleotide-sugar biosynthesis; UDP-alpha-D-xylose biosynthesis; UDP-alpha-D-xylose from UDP-alpha-D-glucuronate: step 1/1.</text>
</comment>
<comment type="cofactor">
    <cofactor evidence="1">
        <name>NAD(+)</name>
        <dbReference type="ChEBI" id="CHEBI:57540"/>
    </cofactor>
</comment>
<evidence type="ECO:0000259" key="18">
    <source>
        <dbReference type="Pfam" id="PF16363"/>
    </source>
</evidence>
<evidence type="ECO:0000256" key="11">
    <source>
        <dbReference type="ARBA" id="ARBA00023027"/>
    </source>
</evidence>
<evidence type="ECO:0000256" key="13">
    <source>
        <dbReference type="ARBA" id="ARBA00023136"/>
    </source>
</evidence>
<organism evidence="19 20">
    <name type="scientific">Neolecta irregularis (strain DAH-3)</name>
    <dbReference type="NCBI Taxonomy" id="1198029"/>
    <lineage>
        <taxon>Eukaryota</taxon>
        <taxon>Fungi</taxon>
        <taxon>Dikarya</taxon>
        <taxon>Ascomycota</taxon>
        <taxon>Taphrinomycotina</taxon>
        <taxon>Neolectales</taxon>
        <taxon>Neolectaceae</taxon>
        <taxon>Neolecta</taxon>
    </lineage>
</organism>
<comment type="catalytic activity">
    <reaction evidence="17">
        <text>UDP-alpha-D-glucuronate + H(+) = UDP-alpha-D-xylose + CO2</text>
        <dbReference type="Rhea" id="RHEA:23916"/>
        <dbReference type="ChEBI" id="CHEBI:15378"/>
        <dbReference type="ChEBI" id="CHEBI:16526"/>
        <dbReference type="ChEBI" id="CHEBI:57632"/>
        <dbReference type="ChEBI" id="CHEBI:58052"/>
        <dbReference type="EC" id="4.1.1.35"/>
    </reaction>
    <physiologicalReaction direction="left-to-right" evidence="17">
        <dbReference type="Rhea" id="RHEA:23917"/>
    </physiologicalReaction>
</comment>
<dbReference type="EC" id="4.1.1.35" evidence="5"/>
<dbReference type="UniPathway" id="UPA00796">
    <property type="reaction ID" value="UER00771"/>
</dbReference>
<dbReference type="EMBL" id="LXFE01004296">
    <property type="protein sequence ID" value="OLL21766.1"/>
    <property type="molecule type" value="Genomic_DNA"/>
</dbReference>
<evidence type="ECO:0000313" key="19">
    <source>
        <dbReference type="EMBL" id="OLL21766.1"/>
    </source>
</evidence>
<dbReference type="PANTHER" id="PTHR43078:SF6">
    <property type="entry name" value="UDP-GLUCURONIC ACID DECARBOXYLASE 1"/>
    <property type="match status" value="1"/>
</dbReference>
<sequence length="342" mass="38137">MSHAHTKLAGLYAYPTVIPEIPANKDAKLVLVTGGAGFVGSHVIDRLMLQGHRVLTGCLDNFYTGSKRNIAHWADHPNFCLLSHDITDPLLIDVQFDRIYHLACPASPPHYQSDPIATLKTAFMGTLHMLDLAKRTGARFLLSSTSEIYGDPQVHPQPETYWGNVNSIGPRACYDEGKRVSEALVYSYTGVDIRVARIFNAYGPRLSPSDGRVISNFLTQSIQGLPLSVYGDGSTSRSYQYIHDLVDGLLLLMESQYSLPINIGNTCEYNLIQLANLVIKITGSASDIVFAEAPIDDPHRRRPDISRAKEILGWEPKWDIEQGIRETAEWFRTISMELRPEI</sequence>
<dbReference type="SUPFAM" id="SSF51735">
    <property type="entry name" value="NAD(P)-binding Rossmann-fold domains"/>
    <property type="match status" value="1"/>
</dbReference>
<dbReference type="OrthoDB" id="331544at2759"/>
<dbReference type="InterPro" id="IPR044516">
    <property type="entry name" value="UXS-like"/>
</dbReference>
<keyword evidence="14" id="KW-0325">Glycoprotein</keyword>
<dbReference type="CDD" id="cd05230">
    <property type="entry name" value="UGD_SDR_e"/>
    <property type="match status" value="1"/>
</dbReference>
<dbReference type="GO" id="GO:0032580">
    <property type="term" value="C:Golgi cisterna membrane"/>
    <property type="evidence" value="ECO:0007669"/>
    <property type="project" value="UniProtKB-SubCell"/>
</dbReference>
<keyword evidence="11" id="KW-0520">NAD</keyword>
<evidence type="ECO:0000256" key="3">
    <source>
        <dbReference type="ARBA" id="ARBA00005100"/>
    </source>
</evidence>
<keyword evidence="7" id="KW-0812">Transmembrane</keyword>
<dbReference type="PANTHER" id="PTHR43078">
    <property type="entry name" value="UDP-GLUCURONIC ACID DECARBOXYLASE-RELATED"/>
    <property type="match status" value="1"/>
</dbReference>
<evidence type="ECO:0000256" key="16">
    <source>
        <dbReference type="ARBA" id="ARBA00031585"/>
    </source>
</evidence>
<proteinExistence type="inferred from homology"/>
<dbReference type="GO" id="GO:0042732">
    <property type="term" value="P:D-xylose metabolic process"/>
    <property type="evidence" value="ECO:0007669"/>
    <property type="project" value="InterPro"/>
</dbReference>
<accession>A0A1U7LGI2</accession>
<evidence type="ECO:0000256" key="6">
    <source>
        <dbReference type="ARBA" id="ARBA00018816"/>
    </source>
</evidence>
<dbReference type="GO" id="GO:0033320">
    <property type="term" value="P:UDP-D-xylose biosynthetic process"/>
    <property type="evidence" value="ECO:0007669"/>
    <property type="project" value="UniProtKB-UniPathway"/>
</dbReference>
<dbReference type="Gene3D" id="3.40.50.720">
    <property type="entry name" value="NAD(P)-binding Rossmann-like Domain"/>
    <property type="match status" value="1"/>
</dbReference>
<evidence type="ECO:0000256" key="8">
    <source>
        <dbReference type="ARBA" id="ARBA00022793"/>
    </source>
</evidence>
<dbReference type="Proteomes" id="UP000186594">
    <property type="component" value="Unassembled WGS sequence"/>
</dbReference>
<keyword evidence="15" id="KW-0456">Lyase</keyword>
<keyword evidence="9" id="KW-0735">Signal-anchor</keyword>
<dbReference type="AlphaFoldDB" id="A0A1U7LGI2"/>
<evidence type="ECO:0000256" key="12">
    <source>
        <dbReference type="ARBA" id="ARBA00023034"/>
    </source>
</evidence>